<dbReference type="Proteomes" id="UP000242287">
    <property type="component" value="Unassembled WGS sequence"/>
</dbReference>
<dbReference type="GO" id="GO:0005634">
    <property type="term" value="C:nucleus"/>
    <property type="evidence" value="ECO:0007669"/>
    <property type="project" value="InterPro"/>
</dbReference>
<dbReference type="Pfam" id="PF02178">
    <property type="entry name" value="AT_hook"/>
    <property type="match status" value="4"/>
</dbReference>
<feature type="compositionally biased region" description="Basic residues" evidence="3">
    <location>
        <begin position="74"/>
        <end position="83"/>
    </location>
</feature>
<keyword evidence="2" id="KW-0238">DNA-binding</keyword>
<evidence type="ECO:0000313" key="4">
    <source>
        <dbReference type="EMBL" id="PFH50663.1"/>
    </source>
</evidence>
<gene>
    <name evidence="4" type="ORF">AMATHDRAFT_3740</name>
</gene>
<dbReference type="InterPro" id="IPR017956">
    <property type="entry name" value="AT_hook_DNA-bd_motif"/>
</dbReference>
<feature type="compositionally biased region" description="Basic residues" evidence="3">
    <location>
        <begin position="122"/>
        <end position="133"/>
    </location>
</feature>
<organism evidence="4 5">
    <name type="scientific">Amanita thiersii Skay4041</name>
    <dbReference type="NCBI Taxonomy" id="703135"/>
    <lineage>
        <taxon>Eukaryota</taxon>
        <taxon>Fungi</taxon>
        <taxon>Dikarya</taxon>
        <taxon>Basidiomycota</taxon>
        <taxon>Agaricomycotina</taxon>
        <taxon>Agaricomycetes</taxon>
        <taxon>Agaricomycetidae</taxon>
        <taxon>Agaricales</taxon>
        <taxon>Pluteineae</taxon>
        <taxon>Amanitaceae</taxon>
        <taxon>Amanita</taxon>
    </lineage>
</organism>
<evidence type="ECO:0000256" key="3">
    <source>
        <dbReference type="SAM" id="MobiDB-lite"/>
    </source>
</evidence>
<dbReference type="PRINTS" id="PR00929">
    <property type="entry name" value="ATHOOK"/>
</dbReference>
<evidence type="ECO:0000313" key="5">
    <source>
        <dbReference type="Proteomes" id="UP000242287"/>
    </source>
</evidence>
<evidence type="ECO:0000256" key="2">
    <source>
        <dbReference type="ARBA" id="ARBA00023125"/>
    </source>
</evidence>
<protein>
    <submittedName>
        <fullName evidence="4">Uncharacterized protein</fullName>
    </submittedName>
</protein>
<keyword evidence="1" id="KW-0677">Repeat</keyword>
<dbReference type="OrthoDB" id="3268356at2759"/>
<dbReference type="GO" id="GO:0003677">
    <property type="term" value="F:DNA binding"/>
    <property type="evidence" value="ECO:0007669"/>
    <property type="project" value="UniProtKB-KW"/>
</dbReference>
<accession>A0A2A9NSM5</accession>
<reference evidence="4 5" key="1">
    <citation type="submission" date="2014-02" db="EMBL/GenBank/DDBJ databases">
        <title>Transposable element dynamics among asymbiotic and ectomycorrhizal Amanita fungi.</title>
        <authorList>
            <consortium name="DOE Joint Genome Institute"/>
            <person name="Hess J."/>
            <person name="Skrede I."/>
            <person name="Wolfe B."/>
            <person name="LaButti K."/>
            <person name="Ohm R.A."/>
            <person name="Grigoriev I.V."/>
            <person name="Pringle A."/>
        </authorList>
    </citation>
    <scope>NUCLEOTIDE SEQUENCE [LARGE SCALE GENOMIC DNA]</scope>
    <source>
        <strain evidence="4 5">SKay4041</strain>
    </source>
</reference>
<dbReference type="PRINTS" id="PR00930">
    <property type="entry name" value="HIGHMOBLTYIY"/>
</dbReference>
<dbReference type="STRING" id="703135.A0A2A9NSM5"/>
<keyword evidence="5" id="KW-1185">Reference proteome</keyword>
<proteinExistence type="predicted"/>
<dbReference type="EMBL" id="KZ301999">
    <property type="protein sequence ID" value="PFH50663.1"/>
    <property type="molecule type" value="Genomic_DNA"/>
</dbReference>
<dbReference type="InterPro" id="IPR000116">
    <property type="entry name" value="HMGA"/>
</dbReference>
<dbReference type="GO" id="GO:0000785">
    <property type="term" value="C:chromatin"/>
    <property type="evidence" value="ECO:0007669"/>
    <property type="project" value="InterPro"/>
</dbReference>
<dbReference type="SMART" id="SM00384">
    <property type="entry name" value="AT_hook"/>
    <property type="match status" value="4"/>
</dbReference>
<evidence type="ECO:0000256" key="1">
    <source>
        <dbReference type="ARBA" id="ARBA00022737"/>
    </source>
</evidence>
<name>A0A2A9NSM5_9AGAR</name>
<feature type="compositionally biased region" description="Basic and acidic residues" evidence="3">
    <location>
        <begin position="7"/>
        <end position="19"/>
    </location>
</feature>
<dbReference type="AlphaFoldDB" id="A0A2A9NSM5"/>
<sequence length="133" mass="14304">MSSSPHETQEDAADQHSPDDVEDPQILPDAGDGATSPQEPQQTKRSRGRPPGSRNKKNSAQSPTNATGSSAPAVRRKRGRPPKSKPDDSADEPPVKRSRGRPRKNPQPTDSADAEGSEPAQKRKRGRPKKATT</sequence>
<feature type="compositionally biased region" description="Polar residues" evidence="3">
    <location>
        <begin position="58"/>
        <end position="70"/>
    </location>
</feature>
<dbReference type="GO" id="GO:0006355">
    <property type="term" value="P:regulation of DNA-templated transcription"/>
    <property type="evidence" value="ECO:0007669"/>
    <property type="project" value="InterPro"/>
</dbReference>
<feature type="region of interest" description="Disordered" evidence="3">
    <location>
        <begin position="1"/>
        <end position="133"/>
    </location>
</feature>